<dbReference type="InterPro" id="IPR036397">
    <property type="entry name" value="RNaseH_sf"/>
</dbReference>
<evidence type="ECO:0000259" key="1">
    <source>
        <dbReference type="PROSITE" id="PS50994"/>
    </source>
</evidence>
<dbReference type="InterPro" id="IPR001584">
    <property type="entry name" value="Integrase_cat-core"/>
</dbReference>
<evidence type="ECO:0000313" key="3">
    <source>
        <dbReference type="Proteomes" id="UP000288805"/>
    </source>
</evidence>
<dbReference type="SUPFAM" id="SSF53098">
    <property type="entry name" value="Ribonuclease H-like"/>
    <property type="match status" value="1"/>
</dbReference>
<dbReference type="InterPro" id="IPR012337">
    <property type="entry name" value="RNaseH-like_sf"/>
</dbReference>
<proteinExistence type="predicted"/>
<dbReference type="AlphaFoldDB" id="A0A438KCN2"/>
<dbReference type="PANTHER" id="PTHR42648:SF28">
    <property type="entry name" value="TRANSPOSON-ENCODED PROTEIN WITH RIBONUCLEASE H-LIKE AND RETROVIRUS ZINC FINGER-LIKE DOMAINS"/>
    <property type="match status" value="1"/>
</dbReference>
<comment type="caution">
    <text evidence="2">The sequence shown here is derived from an EMBL/GenBank/DDBJ whole genome shotgun (WGS) entry which is preliminary data.</text>
</comment>
<sequence>MDIDYAIRKDEPHKITDTSTPEQILLYKRWEKSNRLSVMYIKTKISAGIRGSIEQHENVRELLKAIDEQFVTSDKALASTLIMKFTSLRLTGIRGVREHITEMRDIVAQLKKLKGMQNLRKPVTSEQFILSGNKMGSHMISHDTCISTYFIINMNLDAFKVFKAEVEKQYGKQIKIVRSDRGGEYYGRYLEDGQSPRPFAKFFQEHEIVAQYTMPGSPDQNGVAERRNRTLLDMVRSMLSSSKLPKFLWTEALKTTVYILNRVPTKVVPKTPFELLKGWKPSLRHMRVWGCSFEVRIYNPQEKKLDPRTISGYFIGYAEKSKGYIFYCPSNNTRIVESRNAKFLEYDLVGGSDQFRNIVSDIDHTKSQPSTSSDRLFIFITPLKYKRVLNEQSMKFNQSLKFHKLLTTFQ</sequence>
<dbReference type="InterPro" id="IPR057670">
    <property type="entry name" value="SH3_retrovirus"/>
</dbReference>
<evidence type="ECO:0000313" key="2">
    <source>
        <dbReference type="EMBL" id="RVX18982.1"/>
    </source>
</evidence>
<gene>
    <name evidence="2" type="primary">POLX_3409</name>
    <name evidence="2" type="ORF">CK203_007052</name>
</gene>
<dbReference type="EMBL" id="QGNW01000010">
    <property type="protein sequence ID" value="RVX18982.1"/>
    <property type="molecule type" value="Genomic_DNA"/>
</dbReference>
<dbReference type="PANTHER" id="PTHR42648">
    <property type="entry name" value="TRANSPOSASE, PUTATIVE-RELATED"/>
    <property type="match status" value="1"/>
</dbReference>
<dbReference type="Pfam" id="PF25597">
    <property type="entry name" value="SH3_retrovirus"/>
    <property type="match status" value="1"/>
</dbReference>
<dbReference type="GO" id="GO:0015074">
    <property type="term" value="P:DNA integration"/>
    <property type="evidence" value="ECO:0007669"/>
    <property type="project" value="InterPro"/>
</dbReference>
<dbReference type="InterPro" id="IPR039537">
    <property type="entry name" value="Retrotran_Ty1/copia-like"/>
</dbReference>
<dbReference type="Gene3D" id="3.30.420.10">
    <property type="entry name" value="Ribonuclease H-like superfamily/Ribonuclease H"/>
    <property type="match status" value="1"/>
</dbReference>
<dbReference type="GO" id="GO:0003676">
    <property type="term" value="F:nucleic acid binding"/>
    <property type="evidence" value="ECO:0007669"/>
    <property type="project" value="InterPro"/>
</dbReference>
<feature type="domain" description="Integrase catalytic" evidence="1">
    <location>
        <begin position="151"/>
        <end position="280"/>
    </location>
</feature>
<reference evidence="2 3" key="1">
    <citation type="journal article" date="2018" name="PLoS Genet.">
        <title>Population sequencing reveals clonal diversity and ancestral inbreeding in the grapevine cultivar Chardonnay.</title>
        <authorList>
            <person name="Roach M.J."/>
            <person name="Johnson D.L."/>
            <person name="Bohlmann J."/>
            <person name="van Vuuren H.J."/>
            <person name="Jones S.J."/>
            <person name="Pretorius I.S."/>
            <person name="Schmidt S.A."/>
            <person name="Borneman A.R."/>
        </authorList>
    </citation>
    <scope>NUCLEOTIDE SEQUENCE [LARGE SCALE GENOMIC DNA]</scope>
    <source>
        <strain evidence="3">cv. Chardonnay</strain>
        <tissue evidence="2">Leaf</tissue>
    </source>
</reference>
<organism evidence="2 3">
    <name type="scientific">Vitis vinifera</name>
    <name type="common">Grape</name>
    <dbReference type="NCBI Taxonomy" id="29760"/>
    <lineage>
        <taxon>Eukaryota</taxon>
        <taxon>Viridiplantae</taxon>
        <taxon>Streptophyta</taxon>
        <taxon>Embryophyta</taxon>
        <taxon>Tracheophyta</taxon>
        <taxon>Spermatophyta</taxon>
        <taxon>Magnoliopsida</taxon>
        <taxon>eudicotyledons</taxon>
        <taxon>Gunneridae</taxon>
        <taxon>Pentapetalae</taxon>
        <taxon>rosids</taxon>
        <taxon>Vitales</taxon>
        <taxon>Vitaceae</taxon>
        <taxon>Viteae</taxon>
        <taxon>Vitis</taxon>
    </lineage>
</organism>
<dbReference type="Proteomes" id="UP000288805">
    <property type="component" value="Unassembled WGS sequence"/>
</dbReference>
<accession>A0A438KCN2</accession>
<protein>
    <submittedName>
        <fullName evidence="2">Retrovirus-related Pol polyprotein from transposon TNT 1-94</fullName>
    </submittedName>
</protein>
<dbReference type="PROSITE" id="PS50994">
    <property type="entry name" value="INTEGRASE"/>
    <property type="match status" value="1"/>
</dbReference>
<name>A0A438KCN2_VITVI</name>